<dbReference type="AlphaFoldDB" id="A0A7W7M5Q2"/>
<gene>
    <name evidence="1" type="ORF">BJY16_001433</name>
</gene>
<evidence type="ECO:0000313" key="1">
    <source>
        <dbReference type="EMBL" id="MBB4737974.1"/>
    </source>
</evidence>
<protein>
    <submittedName>
        <fullName evidence="1">Uncharacterized protein</fullName>
    </submittedName>
</protein>
<keyword evidence="2" id="KW-1185">Reference proteome</keyword>
<organism evidence="1 2">
    <name type="scientific">Actinoplanes octamycinicus</name>
    <dbReference type="NCBI Taxonomy" id="135948"/>
    <lineage>
        <taxon>Bacteria</taxon>
        <taxon>Bacillati</taxon>
        <taxon>Actinomycetota</taxon>
        <taxon>Actinomycetes</taxon>
        <taxon>Micromonosporales</taxon>
        <taxon>Micromonosporaceae</taxon>
        <taxon>Actinoplanes</taxon>
    </lineage>
</organism>
<proteinExistence type="predicted"/>
<evidence type="ECO:0000313" key="2">
    <source>
        <dbReference type="Proteomes" id="UP000546162"/>
    </source>
</evidence>
<name>A0A7W7M5Q2_9ACTN</name>
<comment type="caution">
    <text evidence="1">The sequence shown here is derived from an EMBL/GenBank/DDBJ whole genome shotgun (WGS) entry which is preliminary data.</text>
</comment>
<accession>A0A7W7M5Q2</accession>
<dbReference type="Proteomes" id="UP000546162">
    <property type="component" value="Unassembled WGS sequence"/>
</dbReference>
<sequence>MDRARSVLSDITGRCKVELFSAHPGIPSEQAMAASFPHDMGILSRGVRMRGIYQHIRSGCIPRRANSWIASPFRKLWPGAGRPGTEHMTTR</sequence>
<dbReference type="EMBL" id="JACHNB010000001">
    <property type="protein sequence ID" value="MBB4737974.1"/>
    <property type="molecule type" value="Genomic_DNA"/>
</dbReference>
<reference evidence="1 2" key="1">
    <citation type="submission" date="2020-08" db="EMBL/GenBank/DDBJ databases">
        <title>Sequencing the genomes of 1000 actinobacteria strains.</title>
        <authorList>
            <person name="Klenk H.-P."/>
        </authorList>
    </citation>
    <scope>NUCLEOTIDE SEQUENCE [LARGE SCALE GENOMIC DNA]</scope>
    <source>
        <strain evidence="1 2">DSM 45809</strain>
    </source>
</reference>